<evidence type="ECO:0000256" key="2">
    <source>
        <dbReference type="ARBA" id="ARBA00023315"/>
    </source>
</evidence>
<keyword evidence="1" id="KW-0808">Transferase</keyword>
<evidence type="ECO:0000313" key="4">
    <source>
        <dbReference type="EMBL" id="MDR7362770.1"/>
    </source>
</evidence>
<dbReference type="CDD" id="cd04301">
    <property type="entry name" value="NAT_SF"/>
    <property type="match status" value="1"/>
</dbReference>
<dbReference type="InterPro" id="IPR000182">
    <property type="entry name" value="GNAT_dom"/>
</dbReference>
<protein>
    <submittedName>
        <fullName evidence="4">GNAT superfamily acetyltransferase</fullName>
    </submittedName>
</protein>
<feature type="domain" description="N-acetyltransferase" evidence="3">
    <location>
        <begin position="16"/>
        <end position="174"/>
    </location>
</feature>
<dbReference type="InterPro" id="IPR016181">
    <property type="entry name" value="Acyl_CoA_acyltransferase"/>
</dbReference>
<dbReference type="SUPFAM" id="SSF55729">
    <property type="entry name" value="Acyl-CoA N-acyltransferases (Nat)"/>
    <property type="match status" value="1"/>
</dbReference>
<name>A0ABU2BVW7_9ACTN</name>
<evidence type="ECO:0000259" key="3">
    <source>
        <dbReference type="PROSITE" id="PS51186"/>
    </source>
</evidence>
<dbReference type="Pfam" id="PF00583">
    <property type="entry name" value="Acetyltransf_1"/>
    <property type="match status" value="1"/>
</dbReference>
<gene>
    <name evidence="4" type="ORF">J2S63_002323</name>
</gene>
<dbReference type="PANTHER" id="PTHR43877:SF2">
    <property type="entry name" value="AMINOALKYLPHOSPHONATE N-ACETYLTRANSFERASE-RELATED"/>
    <property type="match status" value="1"/>
</dbReference>
<comment type="caution">
    <text evidence="4">The sequence shown here is derived from an EMBL/GenBank/DDBJ whole genome shotgun (WGS) entry which is preliminary data.</text>
</comment>
<evidence type="ECO:0000256" key="1">
    <source>
        <dbReference type="ARBA" id="ARBA00022679"/>
    </source>
</evidence>
<dbReference type="Gene3D" id="3.40.630.30">
    <property type="match status" value="1"/>
</dbReference>
<dbReference type="RefSeq" id="WP_310302166.1">
    <property type="nucleotide sequence ID" value="NZ_BAAAPS010000013.1"/>
</dbReference>
<dbReference type="InterPro" id="IPR050832">
    <property type="entry name" value="Bact_Acetyltransf"/>
</dbReference>
<dbReference type="Proteomes" id="UP001183648">
    <property type="component" value="Unassembled WGS sequence"/>
</dbReference>
<proteinExistence type="predicted"/>
<evidence type="ECO:0000313" key="5">
    <source>
        <dbReference type="Proteomes" id="UP001183648"/>
    </source>
</evidence>
<dbReference type="EMBL" id="JAVDYG010000001">
    <property type="protein sequence ID" value="MDR7362770.1"/>
    <property type="molecule type" value="Genomic_DNA"/>
</dbReference>
<keyword evidence="2" id="KW-0012">Acyltransferase</keyword>
<organism evidence="4 5">
    <name type="scientific">Nocardioides marmoribigeumensis</name>
    <dbReference type="NCBI Taxonomy" id="433649"/>
    <lineage>
        <taxon>Bacteria</taxon>
        <taxon>Bacillati</taxon>
        <taxon>Actinomycetota</taxon>
        <taxon>Actinomycetes</taxon>
        <taxon>Propionibacteriales</taxon>
        <taxon>Nocardioidaceae</taxon>
        <taxon>Nocardioides</taxon>
    </lineage>
</organism>
<sequence>MDLDKLDQRGRLGGPADLRPIEERDVADVLALNEAEVFWLAPMDEGRLWEIHAVADQFLVVELDGRFAGFVVTVGPGTSYDSENYRWFGDRYGDSFSYLDRVALTAATRRRGVGSQVYDVAEAAARPFGRLALEVRQEPPNEVSLAFHRSRGFEPVGVLGDPGHRNTLMVKELAP</sequence>
<reference evidence="4 5" key="1">
    <citation type="submission" date="2023-07" db="EMBL/GenBank/DDBJ databases">
        <title>Sequencing the genomes of 1000 actinobacteria strains.</title>
        <authorList>
            <person name="Klenk H.-P."/>
        </authorList>
    </citation>
    <scope>NUCLEOTIDE SEQUENCE [LARGE SCALE GENOMIC DNA]</scope>
    <source>
        <strain evidence="4 5">DSM 19426</strain>
    </source>
</reference>
<dbReference type="PANTHER" id="PTHR43877">
    <property type="entry name" value="AMINOALKYLPHOSPHONATE N-ACETYLTRANSFERASE-RELATED-RELATED"/>
    <property type="match status" value="1"/>
</dbReference>
<keyword evidence="5" id="KW-1185">Reference proteome</keyword>
<dbReference type="PROSITE" id="PS51186">
    <property type="entry name" value="GNAT"/>
    <property type="match status" value="1"/>
</dbReference>
<accession>A0ABU2BVW7</accession>